<dbReference type="PANTHER" id="PTHR43026">
    <property type="entry name" value="2-HYDROXYACID DEHYDROGENASE HOMOLOG 1-RELATED"/>
    <property type="match status" value="1"/>
</dbReference>
<dbReference type="GO" id="GO:0008720">
    <property type="term" value="F:D-lactate dehydrogenase (NAD+) activity"/>
    <property type="evidence" value="ECO:0007669"/>
    <property type="project" value="TreeGrafter"/>
</dbReference>
<feature type="region of interest" description="Disordered" evidence="5">
    <location>
        <begin position="331"/>
        <end position="373"/>
    </location>
</feature>
<proteinExistence type="inferred from homology"/>
<evidence type="ECO:0000313" key="9">
    <source>
        <dbReference type="Proteomes" id="UP000305792"/>
    </source>
</evidence>
<evidence type="ECO:0000256" key="1">
    <source>
        <dbReference type="ARBA" id="ARBA00005854"/>
    </source>
</evidence>
<evidence type="ECO:0000256" key="2">
    <source>
        <dbReference type="ARBA" id="ARBA00023002"/>
    </source>
</evidence>
<evidence type="ECO:0000256" key="5">
    <source>
        <dbReference type="SAM" id="MobiDB-lite"/>
    </source>
</evidence>
<sequence length="373" mass="39969">MRVAVFSAKLYDKTSLHDADRDGAHELSFLEPRLNRDTAALAEGCEAVCAFVNDELDAETLAVLAEHGVRFVALRSAGFNHVDLRAAAETGIAVARVPDYSPYAVAEHCAALVLALNRKTHRAYNRIREHNFALTGLLGFDLHGRTVGVIGTGKIGLCFARIMTGFGCRVLAYDPYPSDAAREAGVEYVSLDELLAASDIVSLHCPLTPETFHLIGRERIALMRPGTMLVNTSRGALVDTAAVVEGLKSGRIGHLGLDVYEEEAGLFFEDLSDQVIGDDAFDRLNAFPNVLITGHQAFFTAEAIEAIAATTIANLTAFEVDGIGLHPVSIGESPELEPSSTVPSTSVQKGPRSFRPRPFDSCGGTARTGDMEG</sequence>
<reference evidence="8 9" key="1">
    <citation type="journal article" date="2018" name="Int. J. Syst. Evol. Microbiol.">
        <title>Glycomyces paridis sp. nov., isolated from the medicinal plant Paris polyphylla.</title>
        <authorList>
            <person name="Fang X.M."/>
            <person name="Bai J.L."/>
            <person name="Su J."/>
            <person name="Zhao L.L."/>
            <person name="Liu H.Y."/>
            <person name="Ma B.P."/>
            <person name="Zhang Y.Q."/>
            <person name="Yu L.Y."/>
        </authorList>
    </citation>
    <scope>NUCLEOTIDE SEQUENCE [LARGE SCALE GENOMIC DNA]</scope>
    <source>
        <strain evidence="8 9">CPCC 204357</strain>
    </source>
</reference>
<protein>
    <submittedName>
        <fullName evidence="8">2-hydroxyacid dehydrogenase</fullName>
    </submittedName>
</protein>
<dbReference type="Proteomes" id="UP000305792">
    <property type="component" value="Unassembled WGS sequence"/>
</dbReference>
<evidence type="ECO:0000259" key="6">
    <source>
        <dbReference type="Pfam" id="PF00389"/>
    </source>
</evidence>
<keyword evidence="9" id="KW-1185">Reference proteome</keyword>
<feature type="domain" description="D-isomer specific 2-hydroxyacid dehydrogenase catalytic" evidence="6">
    <location>
        <begin position="4"/>
        <end position="323"/>
    </location>
</feature>
<dbReference type="Gene3D" id="3.40.50.720">
    <property type="entry name" value="NAD(P)-binding Rossmann-like Domain"/>
    <property type="match status" value="2"/>
</dbReference>
<dbReference type="PROSITE" id="PS00670">
    <property type="entry name" value="D_2_HYDROXYACID_DH_2"/>
    <property type="match status" value="1"/>
</dbReference>
<dbReference type="CDD" id="cd12183">
    <property type="entry name" value="LDH_like_2"/>
    <property type="match status" value="1"/>
</dbReference>
<dbReference type="EMBL" id="STGX01000006">
    <property type="protein sequence ID" value="THV29013.1"/>
    <property type="molecule type" value="Genomic_DNA"/>
</dbReference>
<gene>
    <name evidence="8" type="ORF">E9998_09695</name>
</gene>
<keyword evidence="3" id="KW-0520">NAD</keyword>
<feature type="domain" description="D-isomer specific 2-hydroxyacid dehydrogenase NAD-binding" evidence="7">
    <location>
        <begin position="111"/>
        <end position="297"/>
    </location>
</feature>
<dbReference type="InterPro" id="IPR036291">
    <property type="entry name" value="NAD(P)-bd_dom_sf"/>
</dbReference>
<dbReference type="PANTHER" id="PTHR43026:SF1">
    <property type="entry name" value="2-HYDROXYACID DEHYDROGENASE HOMOLOG 1-RELATED"/>
    <property type="match status" value="1"/>
</dbReference>
<dbReference type="InterPro" id="IPR029753">
    <property type="entry name" value="D-isomer_DH_CS"/>
</dbReference>
<dbReference type="SUPFAM" id="SSF52283">
    <property type="entry name" value="Formate/glycerate dehydrogenase catalytic domain-like"/>
    <property type="match status" value="1"/>
</dbReference>
<dbReference type="PROSITE" id="PS00671">
    <property type="entry name" value="D_2_HYDROXYACID_DH_3"/>
    <property type="match status" value="1"/>
</dbReference>
<dbReference type="SUPFAM" id="SSF51735">
    <property type="entry name" value="NAD(P)-binding Rossmann-fold domains"/>
    <property type="match status" value="1"/>
</dbReference>
<comment type="similarity">
    <text evidence="1 4">Belongs to the D-isomer specific 2-hydroxyacid dehydrogenase family.</text>
</comment>
<dbReference type="AlphaFoldDB" id="A0A4S8PF04"/>
<evidence type="ECO:0000256" key="3">
    <source>
        <dbReference type="ARBA" id="ARBA00023027"/>
    </source>
</evidence>
<comment type="caution">
    <text evidence="8">The sequence shown here is derived from an EMBL/GenBank/DDBJ whole genome shotgun (WGS) entry which is preliminary data.</text>
</comment>
<name>A0A4S8PF04_9ACTN</name>
<dbReference type="Pfam" id="PF00389">
    <property type="entry name" value="2-Hacid_dh"/>
    <property type="match status" value="1"/>
</dbReference>
<evidence type="ECO:0000313" key="8">
    <source>
        <dbReference type="EMBL" id="THV29013.1"/>
    </source>
</evidence>
<dbReference type="OrthoDB" id="9793626at2"/>
<accession>A0A4S8PF04</accession>
<keyword evidence="2 4" id="KW-0560">Oxidoreductase</keyword>
<dbReference type="PROSITE" id="PS00065">
    <property type="entry name" value="D_2_HYDROXYACID_DH_1"/>
    <property type="match status" value="1"/>
</dbReference>
<dbReference type="Pfam" id="PF02826">
    <property type="entry name" value="2-Hacid_dh_C"/>
    <property type="match status" value="1"/>
</dbReference>
<organism evidence="8 9">
    <name type="scientific">Glycomyces paridis</name>
    <dbReference type="NCBI Taxonomy" id="2126555"/>
    <lineage>
        <taxon>Bacteria</taxon>
        <taxon>Bacillati</taxon>
        <taxon>Actinomycetota</taxon>
        <taxon>Actinomycetes</taxon>
        <taxon>Glycomycetales</taxon>
        <taxon>Glycomycetaceae</taxon>
        <taxon>Glycomyces</taxon>
    </lineage>
</organism>
<dbReference type="GO" id="GO:0051287">
    <property type="term" value="F:NAD binding"/>
    <property type="evidence" value="ECO:0007669"/>
    <property type="project" value="InterPro"/>
</dbReference>
<evidence type="ECO:0000259" key="7">
    <source>
        <dbReference type="Pfam" id="PF02826"/>
    </source>
</evidence>
<dbReference type="InterPro" id="IPR006140">
    <property type="entry name" value="D-isomer_DH_NAD-bd"/>
</dbReference>
<dbReference type="InterPro" id="IPR006139">
    <property type="entry name" value="D-isomer_2_OHA_DH_cat_dom"/>
</dbReference>
<feature type="compositionally biased region" description="Polar residues" evidence="5">
    <location>
        <begin position="338"/>
        <end position="348"/>
    </location>
</feature>
<dbReference type="InterPro" id="IPR058205">
    <property type="entry name" value="D-LDH-like"/>
</dbReference>
<dbReference type="InterPro" id="IPR029752">
    <property type="entry name" value="D-isomer_DH_CS1"/>
</dbReference>
<evidence type="ECO:0000256" key="4">
    <source>
        <dbReference type="RuleBase" id="RU003719"/>
    </source>
</evidence>